<evidence type="ECO:0000313" key="2">
    <source>
        <dbReference type="EMBL" id="SQF40405.1"/>
    </source>
</evidence>
<dbReference type="EMBL" id="LS483343">
    <property type="protein sequence ID" value="SQF40405.1"/>
    <property type="molecule type" value="Genomic_DNA"/>
</dbReference>
<keyword evidence="1" id="KW-1133">Transmembrane helix</keyword>
<dbReference type="AlphaFoldDB" id="A0A2X3VRQ3"/>
<sequence>MNLNNVWELVKINILYSNPQALTNIQKKQAKNPKKNFSAYRSILRQQILMIIFFIFIYAYMFVNIDYRQSQGYFSFQVGMFALIAIVSGFTTLFSVFYDSNDTKLYLPIPVKESEVYLAKILSSQGGSLPFLMPIFALFLIAYLQMTNPFLAVIWTLINFLILVLFTNAISIFLVYFTGQMLMKSPHKKMISTSLMVLSTLLAVGTIFYLSSQSNSRDMTLTTTVQMPLIPYFRGFLEVLINPFSINSLLNYWLGLLGLGALLFLIRQLVITNYFKHFLSMEAAKPIKRVIQRNSKPESLTKTLRRHHLSTIKDGTLIIQTYLMPIILVFAFMGPALTNSRLGLSLVTPDFFGIAFLIGTLVGSMLATPTSFLAVAISLEKENYNFLKTLPISFKKFLVGKFLILLVAQLALPLAIYLFAGLFFLKANMVLVLSFLLGAGIAAACLGQLMYWRDYRLLNLTWQNITQLFSRGIGQWFSFILFIGIFVFGVALTVFSIILALHSSAILVSLILVAVILAVIAIIQVIISQNFWKKLP</sequence>
<proteinExistence type="predicted"/>
<reference evidence="2 3" key="1">
    <citation type="submission" date="2018-06" db="EMBL/GenBank/DDBJ databases">
        <authorList>
            <consortium name="Pathogen Informatics"/>
            <person name="Doyle S."/>
        </authorList>
    </citation>
    <scope>NUCLEOTIDE SEQUENCE [LARGE SCALE GENOMIC DNA]</scope>
    <source>
        <strain evidence="2 3">NCTC12278</strain>
    </source>
</reference>
<feature type="transmembrane region" description="Helical" evidence="1">
    <location>
        <begin position="398"/>
        <end position="424"/>
    </location>
</feature>
<feature type="transmembrane region" description="Helical" evidence="1">
    <location>
        <begin position="430"/>
        <end position="452"/>
    </location>
</feature>
<organism evidence="2 3">
    <name type="scientific">Streptococcus ferus</name>
    <dbReference type="NCBI Taxonomy" id="1345"/>
    <lineage>
        <taxon>Bacteria</taxon>
        <taxon>Bacillati</taxon>
        <taxon>Bacillota</taxon>
        <taxon>Bacilli</taxon>
        <taxon>Lactobacillales</taxon>
        <taxon>Streptococcaceae</taxon>
        <taxon>Streptococcus</taxon>
    </lineage>
</organism>
<feature type="transmembrane region" description="Helical" evidence="1">
    <location>
        <begin position="74"/>
        <end position="98"/>
    </location>
</feature>
<protein>
    <submittedName>
        <fullName evidence="2">ABC transporter permease</fullName>
    </submittedName>
</protein>
<dbReference type="Proteomes" id="UP000249495">
    <property type="component" value="Chromosome 1"/>
</dbReference>
<name>A0A2X3VRQ3_9STRE</name>
<keyword evidence="1" id="KW-0812">Transmembrane</keyword>
<evidence type="ECO:0000313" key="3">
    <source>
        <dbReference type="Proteomes" id="UP000249495"/>
    </source>
</evidence>
<feature type="transmembrane region" description="Helical" evidence="1">
    <location>
        <begin position="152"/>
        <end position="178"/>
    </location>
</feature>
<gene>
    <name evidence="2" type="ORF">NCTC12278_00974</name>
</gene>
<dbReference type="STRING" id="1123303.GCA_000372425_00502"/>
<accession>A0A2X3VRQ3</accession>
<dbReference type="RefSeq" id="WP_018029831.1">
    <property type="nucleotide sequence ID" value="NZ_LS483343.1"/>
</dbReference>
<dbReference type="KEGG" id="sfer:NCTC12278_00974"/>
<feature type="transmembrane region" description="Helical" evidence="1">
    <location>
        <begin position="43"/>
        <end position="62"/>
    </location>
</feature>
<feature type="transmembrane region" description="Helical" evidence="1">
    <location>
        <begin position="505"/>
        <end position="527"/>
    </location>
</feature>
<feature type="transmembrane region" description="Helical" evidence="1">
    <location>
        <begin position="252"/>
        <end position="275"/>
    </location>
</feature>
<feature type="transmembrane region" description="Helical" evidence="1">
    <location>
        <begin position="473"/>
        <end position="499"/>
    </location>
</feature>
<feature type="transmembrane region" description="Helical" evidence="1">
    <location>
        <begin position="129"/>
        <end position="146"/>
    </location>
</feature>
<evidence type="ECO:0000256" key="1">
    <source>
        <dbReference type="SAM" id="Phobius"/>
    </source>
</evidence>
<dbReference type="OrthoDB" id="2176387at2"/>
<feature type="transmembrane region" description="Helical" evidence="1">
    <location>
        <begin position="354"/>
        <end position="377"/>
    </location>
</feature>
<keyword evidence="1" id="KW-0472">Membrane</keyword>
<feature type="transmembrane region" description="Helical" evidence="1">
    <location>
        <begin position="190"/>
        <end position="210"/>
    </location>
</feature>
<keyword evidence="3" id="KW-1185">Reference proteome</keyword>
<feature type="transmembrane region" description="Helical" evidence="1">
    <location>
        <begin position="315"/>
        <end position="334"/>
    </location>
</feature>